<dbReference type="CDD" id="cd15491">
    <property type="entry name" value="selB_III"/>
    <property type="match status" value="1"/>
</dbReference>
<dbReference type="InterPro" id="IPR000795">
    <property type="entry name" value="T_Tr_GTP-bd_dom"/>
</dbReference>
<keyword evidence="5" id="KW-0648">Protein biosynthesis</keyword>
<dbReference type="Pfam" id="PF00009">
    <property type="entry name" value="GTP_EFTU"/>
    <property type="match status" value="1"/>
</dbReference>
<keyword evidence="4" id="KW-0547">Nucleotide-binding</keyword>
<keyword evidence="10" id="KW-0251">Elongation factor</keyword>
<dbReference type="InterPro" id="IPR031157">
    <property type="entry name" value="G_TR_CS"/>
</dbReference>
<dbReference type="Pfam" id="PF09107">
    <property type="entry name" value="WHD_3rd_SelB"/>
    <property type="match status" value="1"/>
</dbReference>
<comment type="function">
    <text evidence="7">Translation factor necessary for the incorporation of selenocysteine into proteins. It probably replaces EF-Tu for the insertion of selenocysteine directed by the UGA codon. SelB binds GTP and GDP.</text>
</comment>
<evidence type="ECO:0000256" key="4">
    <source>
        <dbReference type="ARBA" id="ARBA00022741"/>
    </source>
</evidence>
<dbReference type="InterPro" id="IPR036388">
    <property type="entry name" value="WH-like_DNA-bd_sf"/>
</dbReference>
<dbReference type="Pfam" id="PF25461">
    <property type="entry name" value="Beta-barrel_SelB"/>
    <property type="match status" value="1"/>
</dbReference>
<dbReference type="PANTHER" id="PTHR43721">
    <property type="entry name" value="ELONGATION FACTOR TU-RELATED"/>
    <property type="match status" value="1"/>
</dbReference>
<dbReference type="Pfam" id="PF03144">
    <property type="entry name" value="GTP_EFTU_D2"/>
    <property type="match status" value="1"/>
</dbReference>
<gene>
    <name evidence="10" type="primary">selB</name>
    <name evidence="10" type="ORF">MRX98_14590</name>
</gene>
<dbReference type="InterPro" id="IPR036390">
    <property type="entry name" value="WH_DNA-bd_sf"/>
</dbReference>
<dbReference type="RefSeq" id="WP_246911063.1">
    <property type="nucleotide sequence ID" value="NZ_JALJRB010000017.1"/>
</dbReference>
<name>A0AA41UQY0_9BACT</name>
<dbReference type="InterPro" id="IPR015190">
    <property type="entry name" value="Elong_fac_SelB-wing-hlx_typ-2"/>
</dbReference>
<dbReference type="PROSITE" id="PS51722">
    <property type="entry name" value="G_TR_2"/>
    <property type="match status" value="1"/>
</dbReference>
<dbReference type="PROSITE" id="PS00301">
    <property type="entry name" value="G_TR_1"/>
    <property type="match status" value="1"/>
</dbReference>
<evidence type="ECO:0000256" key="2">
    <source>
        <dbReference type="ARBA" id="ARBA00015953"/>
    </source>
</evidence>
<protein>
    <recommendedName>
        <fullName evidence="2">Selenocysteine-specific elongation factor</fullName>
    </recommendedName>
    <alternativeName>
        <fullName evidence="8">SelB translation factor</fullName>
    </alternativeName>
</protein>
<dbReference type="PRINTS" id="PR00315">
    <property type="entry name" value="ELONGATNFCT"/>
</dbReference>
<evidence type="ECO:0000256" key="3">
    <source>
        <dbReference type="ARBA" id="ARBA00022490"/>
    </source>
</evidence>
<evidence type="ECO:0000259" key="9">
    <source>
        <dbReference type="PROSITE" id="PS51722"/>
    </source>
</evidence>
<dbReference type="GO" id="GO:0005525">
    <property type="term" value="F:GTP binding"/>
    <property type="evidence" value="ECO:0007669"/>
    <property type="project" value="UniProtKB-KW"/>
</dbReference>
<keyword evidence="11" id="KW-1185">Reference proteome</keyword>
<evidence type="ECO:0000256" key="5">
    <source>
        <dbReference type="ARBA" id="ARBA00022917"/>
    </source>
</evidence>
<feature type="domain" description="Tr-type G" evidence="9">
    <location>
        <begin position="1"/>
        <end position="173"/>
    </location>
</feature>
<dbReference type="NCBIfam" id="TIGR00231">
    <property type="entry name" value="small_GTP"/>
    <property type="match status" value="1"/>
</dbReference>
<dbReference type="InterPro" id="IPR027417">
    <property type="entry name" value="P-loop_NTPase"/>
</dbReference>
<dbReference type="NCBIfam" id="TIGR00475">
    <property type="entry name" value="selB"/>
    <property type="match status" value="1"/>
</dbReference>
<dbReference type="SUPFAM" id="SSF50447">
    <property type="entry name" value="Translation proteins"/>
    <property type="match status" value="1"/>
</dbReference>
<dbReference type="CDD" id="cd03696">
    <property type="entry name" value="SelB_II"/>
    <property type="match status" value="1"/>
</dbReference>
<evidence type="ECO:0000313" key="10">
    <source>
        <dbReference type="EMBL" id="MCJ8501808.1"/>
    </source>
</evidence>
<dbReference type="PANTHER" id="PTHR43721:SF22">
    <property type="entry name" value="ELONGATION FACTOR TU, MITOCHONDRIAL"/>
    <property type="match status" value="1"/>
</dbReference>
<dbReference type="InterPro" id="IPR004161">
    <property type="entry name" value="EFTu-like_2"/>
</dbReference>
<dbReference type="CDD" id="cd04171">
    <property type="entry name" value="SelB"/>
    <property type="match status" value="1"/>
</dbReference>
<dbReference type="SUPFAM" id="SSF46785">
    <property type="entry name" value="Winged helix' DNA-binding domain"/>
    <property type="match status" value="3"/>
</dbReference>
<dbReference type="InterPro" id="IPR015191">
    <property type="entry name" value="SelB_WHD4"/>
</dbReference>
<dbReference type="InterPro" id="IPR009000">
    <property type="entry name" value="Transl_B-barrel_sf"/>
</dbReference>
<dbReference type="InterPro" id="IPR005225">
    <property type="entry name" value="Small_GTP-bd"/>
</dbReference>
<reference evidence="10" key="1">
    <citation type="submission" date="2022-04" db="EMBL/GenBank/DDBJ databases">
        <title>Desulfatitalea alkaliphila sp. nov., a novel anaerobic sulfate-reducing bacterium isolated from terrestrial mud volcano, Taman Peninsula, Russia.</title>
        <authorList>
            <person name="Khomyakova M.A."/>
            <person name="Merkel A.Y."/>
            <person name="Slobodkin A.I."/>
        </authorList>
    </citation>
    <scope>NUCLEOTIDE SEQUENCE</scope>
    <source>
        <strain evidence="10">M08but</strain>
    </source>
</reference>
<sequence length="639" mass="70399">MKQIILGTAGHIDHGKTSLIKALTGVNTDRLKEEQLRGITIELGFASLELPSGQRIGIVDVPGHEKFVKNMVAGATGIDIMALVIAADEGIMPQTREHMEICTLLGIHHGLVVLTKVDMVDEEWLALVQEEVAEFTRGTFLEGAPVIPASAVTGQGLPEFIQTLDRIAAEIPARSASGLFRLPVDRVFSMKGFGTVITGTLASGKVAVGDRVMLYPSGETSKVRGLQVHNQTVQTAEAGMRTAINFQGLEKAAVERGDVIAMPHSLVSSYMVDVVLTYLAGNSRALKNRTRVRFHTGTAEMMGVVVLLDRNELAPGEQAVAQIRLDTPVTLVRDDRFVLRSYSPVRTIGGGPVLNPVAPKHKRNRPEVVSRLAALAEGPPEQIVTYHLETAGFAGRNFNDLRIMANLPEKQLDRVLQGMMSQKGAILIDREKRQYVHQKAFTELQGAITGHLSAYHQKNPLKAGMPKEELKSKLPPAVDSKLYLLALQQMVKDGTVAQQDDLVHLADHRVALGVDQQALRETILDTYLRAELAPPYFKDLCQQLDTPLEQARQVLSLLVKEGLMVKVKEELYYHHAPLEQVKQALVDHLTANEEIATPRFKEMTGLSRKYLIPLLEHFDTTQLTIRIGDVRRLRKRVGG</sequence>
<proteinExistence type="predicted"/>
<evidence type="ECO:0000256" key="8">
    <source>
        <dbReference type="ARBA" id="ARBA00031615"/>
    </source>
</evidence>
<comment type="caution">
    <text evidence="10">The sequence shown here is derived from an EMBL/GenBank/DDBJ whole genome shotgun (WGS) entry which is preliminary data.</text>
</comment>
<dbReference type="Proteomes" id="UP001165427">
    <property type="component" value="Unassembled WGS sequence"/>
</dbReference>
<evidence type="ECO:0000256" key="1">
    <source>
        <dbReference type="ARBA" id="ARBA00004496"/>
    </source>
</evidence>
<dbReference type="Gene3D" id="3.40.50.300">
    <property type="entry name" value="P-loop containing nucleotide triphosphate hydrolases"/>
    <property type="match status" value="1"/>
</dbReference>
<dbReference type="GO" id="GO:0003924">
    <property type="term" value="F:GTPase activity"/>
    <property type="evidence" value="ECO:0007669"/>
    <property type="project" value="InterPro"/>
</dbReference>
<dbReference type="GO" id="GO:0005829">
    <property type="term" value="C:cytosol"/>
    <property type="evidence" value="ECO:0007669"/>
    <property type="project" value="TreeGrafter"/>
</dbReference>
<dbReference type="InterPro" id="IPR004535">
    <property type="entry name" value="Transl_elong_SelB"/>
</dbReference>
<dbReference type="AlphaFoldDB" id="A0AA41UQY0"/>
<evidence type="ECO:0000313" key="11">
    <source>
        <dbReference type="Proteomes" id="UP001165427"/>
    </source>
</evidence>
<dbReference type="Gene3D" id="2.40.30.10">
    <property type="entry name" value="Translation factors"/>
    <property type="match status" value="2"/>
</dbReference>
<evidence type="ECO:0000256" key="7">
    <source>
        <dbReference type="ARBA" id="ARBA00025526"/>
    </source>
</evidence>
<dbReference type="Pfam" id="PF09106">
    <property type="entry name" value="WHD_2nd_SelB"/>
    <property type="match status" value="1"/>
</dbReference>
<dbReference type="GO" id="GO:0001514">
    <property type="term" value="P:selenocysteine incorporation"/>
    <property type="evidence" value="ECO:0007669"/>
    <property type="project" value="InterPro"/>
</dbReference>
<keyword evidence="3" id="KW-0963">Cytoplasm</keyword>
<dbReference type="InterPro" id="IPR009001">
    <property type="entry name" value="Transl_elong_EF1A/Init_IF2_C"/>
</dbReference>
<accession>A0AA41UQY0</accession>
<comment type="subcellular location">
    <subcellularLocation>
        <location evidence="1">Cytoplasm</location>
    </subcellularLocation>
</comment>
<dbReference type="GO" id="GO:0003723">
    <property type="term" value="F:RNA binding"/>
    <property type="evidence" value="ECO:0007669"/>
    <property type="project" value="InterPro"/>
</dbReference>
<dbReference type="InterPro" id="IPR050055">
    <property type="entry name" value="EF-Tu_GTPase"/>
</dbReference>
<keyword evidence="6" id="KW-0342">GTP-binding</keyword>
<dbReference type="EMBL" id="JALJRB010000017">
    <property type="protein sequence ID" value="MCJ8501808.1"/>
    <property type="molecule type" value="Genomic_DNA"/>
</dbReference>
<dbReference type="InterPro" id="IPR057335">
    <property type="entry name" value="Beta-barrel_SelB"/>
</dbReference>
<dbReference type="Gene3D" id="1.10.10.10">
    <property type="entry name" value="Winged helix-like DNA-binding domain superfamily/Winged helix DNA-binding domain"/>
    <property type="match status" value="3"/>
</dbReference>
<dbReference type="GO" id="GO:0003746">
    <property type="term" value="F:translation elongation factor activity"/>
    <property type="evidence" value="ECO:0007669"/>
    <property type="project" value="UniProtKB-KW"/>
</dbReference>
<evidence type="ECO:0000256" key="6">
    <source>
        <dbReference type="ARBA" id="ARBA00023134"/>
    </source>
</evidence>
<dbReference type="SUPFAM" id="SSF52540">
    <property type="entry name" value="P-loop containing nucleoside triphosphate hydrolases"/>
    <property type="match status" value="1"/>
</dbReference>
<organism evidence="10 11">
    <name type="scientific">Desulfatitalea alkaliphila</name>
    <dbReference type="NCBI Taxonomy" id="2929485"/>
    <lineage>
        <taxon>Bacteria</taxon>
        <taxon>Pseudomonadati</taxon>
        <taxon>Thermodesulfobacteriota</taxon>
        <taxon>Desulfobacteria</taxon>
        <taxon>Desulfobacterales</taxon>
        <taxon>Desulfosarcinaceae</taxon>
        <taxon>Desulfatitalea</taxon>
    </lineage>
</organism>
<dbReference type="SUPFAM" id="SSF50465">
    <property type="entry name" value="EF-Tu/eEF-1alpha/eIF2-gamma C-terminal domain"/>
    <property type="match status" value="1"/>
</dbReference>